<dbReference type="AlphaFoldDB" id="A0A0G3GQT3"/>
<dbReference type="PATRIC" id="fig|1050174.4.peg.1660"/>
<keyword evidence="2" id="KW-1185">Reference proteome</keyword>
<accession>A0A0G3GQT3</accession>
<dbReference type="KEGG" id="cei:CEPID_08245"/>
<sequence length="49" mass="5411">MFSFGQSATQFSVFSFFGAAAPELPQDRFEAADHELLDAMAEQDLRLVA</sequence>
<dbReference type="RefSeq" id="WP_158408035.1">
    <property type="nucleotide sequence ID" value="NZ_CP011541.1"/>
</dbReference>
<dbReference type="Proteomes" id="UP000035368">
    <property type="component" value="Chromosome"/>
</dbReference>
<reference evidence="1 2" key="1">
    <citation type="submission" date="2015-05" db="EMBL/GenBank/DDBJ databases">
        <title>Complete genome sequence of Corynebacterium epidermidicanis DSM 45586, isolated from the skin of a dog suffering from pruritus.</title>
        <authorList>
            <person name="Ruckert C."/>
            <person name="Albersmeier A."/>
            <person name="Winkler A."/>
            <person name="Tauch A."/>
        </authorList>
    </citation>
    <scope>NUCLEOTIDE SEQUENCE [LARGE SCALE GENOMIC DNA]</scope>
    <source>
        <strain evidence="1 2">DSM 45586</strain>
    </source>
</reference>
<organism evidence="1 2">
    <name type="scientific">Corynebacterium epidermidicanis</name>
    <dbReference type="NCBI Taxonomy" id="1050174"/>
    <lineage>
        <taxon>Bacteria</taxon>
        <taxon>Bacillati</taxon>
        <taxon>Actinomycetota</taxon>
        <taxon>Actinomycetes</taxon>
        <taxon>Mycobacteriales</taxon>
        <taxon>Corynebacteriaceae</taxon>
        <taxon>Corynebacterium</taxon>
    </lineage>
</organism>
<gene>
    <name evidence="1" type="ORF">CEPID_08245</name>
</gene>
<name>A0A0G3GQT3_9CORY</name>
<proteinExistence type="predicted"/>
<evidence type="ECO:0000313" key="1">
    <source>
        <dbReference type="EMBL" id="AKK03499.1"/>
    </source>
</evidence>
<dbReference type="EMBL" id="CP011541">
    <property type="protein sequence ID" value="AKK03499.1"/>
    <property type="molecule type" value="Genomic_DNA"/>
</dbReference>
<protein>
    <submittedName>
        <fullName evidence="1">Uncharacterized protein</fullName>
    </submittedName>
</protein>
<evidence type="ECO:0000313" key="2">
    <source>
        <dbReference type="Proteomes" id="UP000035368"/>
    </source>
</evidence>